<evidence type="ECO:0000256" key="1">
    <source>
        <dbReference type="ARBA" id="ARBA00023015"/>
    </source>
</evidence>
<feature type="domain" description="HTH gntR-type" evidence="4">
    <location>
        <begin position="9"/>
        <end position="75"/>
    </location>
</feature>
<accession>A0ABN2J9G0</accession>
<dbReference type="SMART" id="SM00345">
    <property type="entry name" value="HTH_GNTR"/>
    <property type="match status" value="1"/>
</dbReference>
<dbReference type="Pfam" id="PF00392">
    <property type="entry name" value="GntR"/>
    <property type="match status" value="1"/>
</dbReference>
<gene>
    <name evidence="5" type="ORF">GCM10009831_33470</name>
</gene>
<evidence type="ECO:0000313" key="6">
    <source>
        <dbReference type="Proteomes" id="UP001500383"/>
    </source>
</evidence>
<sequence>MTTPGGSAPSQSVRALEGLRELVLAGHFQPGERLVEGRLCDQVEVSRTPLREALIRLDADGLLERREDGYYVARYDLAALRDLYELRVVLELHGLRRIAQNPGLRLDLELLAEQRAFWDRLLSTPPEPGPELVRADETFHVKLSAASGNAAVTDQLRAVNARIRPLRMYDYSTAERVHATTVEHLAVLDCVLDGDVEGAVVLLRQHVGDSLAEVEDKARRSLTNHALHAVG</sequence>
<dbReference type="InterPro" id="IPR036388">
    <property type="entry name" value="WH-like_DNA-bd_sf"/>
</dbReference>
<dbReference type="InterPro" id="IPR000524">
    <property type="entry name" value="Tscrpt_reg_HTH_GntR"/>
</dbReference>
<dbReference type="InterPro" id="IPR036390">
    <property type="entry name" value="WH_DNA-bd_sf"/>
</dbReference>
<dbReference type="RefSeq" id="WP_182658858.1">
    <property type="nucleotide sequence ID" value="NZ_BAAAQG010000024.1"/>
</dbReference>
<evidence type="ECO:0000256" key="2">
    <source>
        <dbReference type="ARBA" id="ARBA00023125"/>
    </source>
</evidence>
<keyword evidence="1" id="KW-0805">Transcription regulation</keyword>
<keyword evidence="3" id="KW-0804">Transcription</keyword>
<evidence type="ECO:0000259" key="4">
    <source>
        <dbReference type="PROSITE" id="PS50949"/>
    </source>
</evidence>
<protein>
    <submittedName>
        <fullName evidence="5">GntR family transcriptional regulator</fullName>
    </submittedName>
</protein>
<dbReference type="EMBL" id="BAAAQG010000024">
    <property type="protein sequence ID" value="GAA1720621.1"/>
    <property type="molecule type" value="Genomic_DNA"/>
</dbReference>
<evidence type="ECO:0000313" key="5">
    <source>
        <dbReference type="EMBL" id="GAA1720621.1"/>
    </source>
</evidence>
<comment type="caution">
    <text evidence="5">The sequence shown here is derived from an EMBL/GenBank/DDBJ whole genome shotgun (WGS) entry which is preliminary data.</text>
</comment>
<name>A0ABN2J9G0_9ACTN</name>
<keyword evidence="6" id="KW-1185">Reference proteome</keyword>
<keyword evidence="2" id="KW-0238">DNA-binding</keyword>
<dbReference type="PANTHER" id="PTHR43537">
    <property type="entry name" value="TRANSCRIPTIONAL REGULATOR, GNTR FAMILY"/>
    <property type="match status" value="1"/>
</dbReference>
<dbReference type="PANTHER" id="PTHR43537:SF45">
    <property type="entry name" value="GNTR FAMILY REGULATORY PROTEIN"/>
    <property type="match status" value="1"/>
</dbReference>
<evidence type="ECO:0000256" key="3">
    <source>
        <dbReference type="ARBA" id="ARBA00023163"/>
    </source>
</evidence>
<proteinExistence type="predicted"/>
<dbReference type="InterPro" id="IPR008920">
    <property type="entry name" value="TF_FadR/GntR_C"/>
</dbReference>
<dbReference type="InterPro" id="IPR011711">
    <property type="entry name" value="GntR_C"/>
</dbReference>
<dbReference type="SMART" id="SM00895">
    <property type="entry name" value="FCD"/>
    <property type="match status" value="1"/>
</dbReference>
<dbReference type="Pfam" id="PF07729">
    <property type="entry name" value="FCD"/>
    <property type="match status" value="1"/>
</dbReference>
<dbReference type="Gene3D" id="1.20.120.530">
    <property type="entry name" value="GntR ligand-binding domain-like"/>
    <property type="match status" value="1"/>
</dbReference>
<dbReference type="PROSITE" id="PS50949">
    <property type="entry name" value="HTH_GNTR"/>
    <property type="match status" value="1"/>
</dbReference>
<reference evidence="5 6" key="1">
    <citation type="journal article" date="2019" name="Int. J. Syst. Evol. Microbiol.">
        <title>The Global Catalogue of Microorganisms (GCM) 10K type strain sequencing project: providing services to taxonomists for standard genome sequencing and annotation.</title>
        <authorList>
            <consortium name="The Broad Institute Genomics Platform"/>
            <consortium name="The Broad Institute Genome Sequencing Center for Infectious Disease"/>
            <person name="Wu L."/>
            <person name="Ma J."/>
        </authorList>
    </citation>
    <scope>NUCLEOTIDE SEQUENCE [LARGE SCALE GENOMIC DNA]</scope>
    <source>
        <strain evidence="5 6">JCM 16002</strain>
    </source>
</reference>
<dbReference type="Gene3D" id="1.10.10.10">
    <property type="entry name" value="Winged helix-like DNA-binding domain superfamily/Winged helix DNA-binding domain"/>
    <property type="match status" value="1"/>
</dbReference>
<dbReference type="Proteomes" id="UP001500383">
    <property type="component" value="Unassembled WGS sequence"/>
</dbReference>
<dbReference type="SUPFAM" id="SSF46785">
    <property type="entry name" value="Winged helix' DNA-binding domain"/>
    <property type="match status" value="1"/>
</dbReference>
<organism evidence="5 6">
    <name type="scientific">Dietzia cercidiphylli</name>
    <dbReference type="NCBI Taxonomy" id="498199"/>
    <lineage>
        <taxon>Bacteria</taxon>
        <taxon>Bacillati</taxon>
        <taxon>Actinomycetota</taxon>
        <taxon>Actinomycetes</taxon>
        <taxon>Mycobacteriales</taxon>
        <taxon>Dietziaceae</taxon>
        <taxon>Dietzia</taxon>
    </lineage>
</organism>
<dbReference type="SUPFAM" id="SSF48008">
    <property type="entry name" value="GntR ligand-binding domain-like"/>
    <property type="match status" value="1"/>
</dbReference>